<gene>
    <name evidence="5" type="ORF">J7I42_30250</name>
</gene>
<accession>A0ABS3Z361</accession>
<evidence type="ECO:0000313" key="6">
    <source>
        <dbReference type="Proteomes" id="UP000677244"/>
    </source>
</evidence>
<dbReference type="PROSITE" id="PS01124">
    <property type="entry name" value="HTH_ARAC_FAMILY_2"/>
    <property type="match status" value="1"/>
</dbReference>
<dbReference type="PANTHER" id="PTHR43280:SF31">
    <property type="entry name" value="TRANSCRIPTIONAL REGULATORY PROTEIN"/>
    <property type="match status" value="1"/>
</dbReference>
<dbReference type="InterPro" id="IPR018062">
    <property type="entry name" value="HTH_AraC-typ_CS"/>
</dbReference>
<dbReference type="Pfam" id="PF12833">
    <property type="entry name" value="HTH_18"/>
    <property type="match status" value="1"/>
</dbReference>
<dbReference type="RefSeq" id="WP_209143349.1">
    <property type="nucleotide sequence ID" value="NZ_JAGHKO010000014.1"/>
</dbReference>
<dbReference type="SUPFAM" id="SSF46689">
    <property type="entry name" value="Homeodomain-like"/>
    <property type="match status" value="1"/>
</dbReference>
<dbReference type="PROSITE" id="PS00041">
    <property type="entry name" value="HTH_ARAC_FAMILY_1"/>
    <property type="match status" value="1"/>
</dbReference>
<keyword evidence="6" id="KW-1185">Reference proteome</keyword>
<dbReference type="EMBL" id="JAGHKO010000014">
    <property type="protein sequence ID" value="MBO9204608.1"/>
    <property type="molecule type" value="Genomic_DNA"/>
</dbReference>
<sequence length="121" mass="14029">MRNERPVSPHVADAVRIIKQYIEQHPLERIPIPNLIAKVTIGKNLLHESFRQLEGKTIIRFQLEKRMEKASSLLEEGRLSVSQIACKCGYREQANFTSDFKKIFNLTPKEKVSQTLDSVYF</sequence>
<organism evidence="5 6">
    <name type="scientific">Niastella soli</name>
    <dbReference type="NCBI Taxonomy" id="2821487"/>
    <lineage>
        <taxon>Bacteria</taxon>
        <taxon>Pseudomonadati</taxon>
        <taxon>Bacteroidota</taxon>
        <taxon>Chitinophagia</taxon>
        <taxon>Chitinophagales</taxon>
        <taxon>Chitinophagaceae</taxon>
        <taxon>Niastella</taxon>
    </lineage>
</organism>
<comment type="caution">
    <text evidence="5">The sequence shown here is derived from an EMBL/GenBank/DDBJ whole genome shotgun (WGS) entry which is preliminary data.</text>
</comment>
<evidence type="ECO:0000259" key="4">
    <source>
        <dbReference type="PROSITE" id="PS01124"/>
    </source>
</evidence>
<evidence type="ECO:0000313" key="5">
    <source>
        <dbReference type="EMBL" id="MBO9204608.1"/>
    </source>
</evidence>
<keyword evidence="1" id="KW-0805">Transcription regulation</keyword>
<evidence type="ECO:0000256" key="2">
    <source>
        <dbReference type="ARBA" id="ARBA00023125"/>
    </source>
</evidence>
<name>A0ABS3Z361_9BACT</name>
<dbReference type="SMART" id="SM00342">
    <property type="entry name" value="HTH_ARAC"/>
    <property type="match status" value="1"/>
</dbReference>
<keyword evidence="3" id="KW-0804">Transcription</keyword>
<dbReference type="Proteomes" id="UP000677244">
    <property type="component" value="Unassembled WGS sequence"/>
</dbReference>
<proteinExistence type="predicted"/>
<dbReference type="InterPro" id="IPR018060">
    <property type="entry name" value="HTH_AraC"/>
</dbReference>
<evidence type="ECO:0000256" key="1">
    <source>
        <dbReference type="ARBA" id="ARBA00023015"/>
    </source>
</evidence>
<evidence type="ECO:0000256" key="3">
    <source>
        <dbReference type="ARBA" id="ARBA00023163"/>
    </source>
</evidence>
<keyword evidence="2" id="KW-0238">DNA-binding</keyword>
<dbReference type="InterPro" id="IPR009057">
    <property type="entry name" value="Homeodomain-like_sf"/>
</dbReference>
<protein>
    <submittedName>
        <fullName evidence="5">Helix-turn-helix transcriptional regulator</fullName>
    </submittedName>
</protein>
<dbReference type="PANTHER" id="PTHR43280">
    <property type="entry name" value="ARAC-FAMILY TRANSCRIPTIONAL REGULATOR"/>
    <property type="match status" value="1"/>
</dbReference>
<dbReference type="Gene3D" id="1.10.10.60">
    <property type="entry name" value="Homeodomain-like"/>
    <property type="match status" value="1"/>
</dbReference>
<feature type="domain" description="HTH araC/xylS-type" evidence="4">
    <location>
        <begin position="16"/>
        <end position="114"/>
    </location>
</feature>
<reference evidence="5 6" key="1">
    <citation type="submission" date="2021-03" db="EMBL/GenBank/DDBJ databases">
        <title>Assistant Professor.</title>
        <authorList>
            <person name="Huq M.A."/>
        </authorList>
    </citation>
    <scope>NUCLEOTIDE SEQUENCE [LARGE SCALE GENOMIC DNA]</scope>
    <source>
        <strain evidence="5 6">MAH-29</strain>
    </source>
</reference>